<dbReference type="PROSITE" id="PS51462">
    <property type="entry name" value="NUDIX"/>
    <property type="match status" value="1"/>
</dbReference>
<dbReference type="InterPro" id="IPR000086">
    <property type="entry name" value="NUDIX_hydrolase_dom"/>
</dbReference>
<dbReference type="HAMAP" id="MF_00298">
    <property type="entry name" value="Nudix_RppH"/>
    <property type="match status" value="1"/>
</dbReference>
<feature type="region of interest" description="Disordered" evidence="5">
    <location>
        <begin position="286"/>
        <end position="313"/>
    </location>
</feature>
<proteinExistence type="inferred from homology"/>
<feature type="short sequence motif" description="Nudix box" evidence="4">
    <location>
        <begin position="164"/>
        <end position="185"/>
    </location>
</feature>
<evidence type="ECO:0000313" key="8">
    <source>
        <dbReference type="Proteomes" id="UP001264340"/>
    </source>
</evidence>
<dbReference type="NCBIfam" id="NF001937">
    <property type="entry name" value="PRK00714.1-4"/>
    <property type="match status" value="1"/>
</dbReference>
<dbReference type="Gene3D" id="3.90.79.10">
    <property type="entry name" value="Nucleoside Triphosphate Pyrophosphohydrolase"/>
    <property type="match status" value="1"/>
</dbReference>
<dbReference type="NCBIfam" id="NF001935">
    <property type="entry name" value="PRK00714.1-2"/>
    <property type="match status" value="1"/>
</dbReference>
<evidence type="ECO:0000256" key="3">
    <source>
        <dbReference type="ARBA" id="ARBA00022801"/>
    </source>
</evidence>
<dbReference type="SUPFAM" id="SSF55811">
    <property type="entry name" value="Nudix"/>
    <property type="match status" value="1"/>
</dbReference>
<evidence type="ECO:0000256" key="1">
    <source>
        <dbReference type="ARBA" id="ARBA00001936"/>
    </source>
</evidence>
<dbReference type="NCBIfam" id="NF001938">
    <property type="entry name" value="PRK00714.1-5"/>
    <property type="match status" value="1"/>
</dbReference>
<gene>
    <name evidence="4" type="primary">rppH</name>
    <name evidence="4" type="synonym">nudH</name>
    <name evidence="7" type="ORF">J2804_005917</name>
</gene>
<keyword evidence="3 4" id="KW-0378">Hydrolase</keyword>
<dbReference type="EMBL" id="JAVDRP010000019">
    <property type="protein sequence ID" value="MDR6412482.1"/>
    <property type="molecule type" value="Genomic_DNA"/>
</dbReference>
<dbReference type="PROSITE" id="PS00893">
    <property type="entry name" value="NUDIX_BOX"/>
    <property type="match status" value="1"/>
</dbReference>
<comment type="cofactor">
    <cofactor evidence="1">
        <name>Mn(2+)</name>
        <dbReference type="ChEBI" id="CHEBI:29035"/>
    </cofactor>
</comment>
<comment type="cofactor">
    <cofactor evidence="2">
        <name>Mg(2+)</name>
        <dbReference type="ChEBI" id="CHEBI:18420"/>
    </cofactor>
</comment>
<dbReference type="Proteomes" id="UP001264340">
    <property type="component" value="Unassembled WGS sequence"/>
</dbReference>
<evidence type="ECO:0000256" key="2">
    <source>
        <dbReference type="ARBA" id="ARBA00001946"/>
    </source>
</evidence>
<dbReference type="InterPro" id="IPR015797">
    <property type="entry name" value="NUDIX_hydrolase-like_dom_sf"/>
</dbReference>
<dbReference type="CDD" id="cd03671">
    <property type="entry name" value="NUDIX_Ap4A_hydrolase_plant_like"/>
    <property type="match status" value="1"/>
</dbReference>
<dbReference type="EC" id="3.6.1.-" evidence="4"/>
<dbReference type="PANTHER" id="PTHR43736:SF1">
    <property type="entry name" value="DIHYDRONEOPTERIN TRIPHOSPHATE DIPHOSPHATASE"/>
    <property type="match status" value="1"/>
</dbReference>
<comment type="caution">
    <text evidence="7">The sequence shown here is derived from an EMBL/GenBank/DDBJ whole genome shotgun (WGS) entry which is preliminary data.</text>
</comment>
<comment type="function">
    <text evidence="4">Accelerates the degradation of transcripts by removing pyrophosphate from the 5'-end of triphosphorylated RNA, leading to a more labile monophosphorylated state that can stimulate subsequent ribonuclease cleavage.</text>
</comment>
<keyword evidence="8" id="KW-1185">Reference proteome</keyword>
<evidence type="ECO:0000256" key="5">
    <source>
        <dbReference type="SAM" id="MobiDB-lite"/>
    </source>
</evidence>
<organism evidence="7 8">
    <name type="scientific">Paraburkholderia terricola</name>
    <dbReference type="NCBI Taxonomy" id="169427"/>
    <lineage>
        <taxon>Bacteria</taxon>
        <taxon>Pseudomonadati</taxon>
        <taxon>Pseudomonadota</taxon>
        <taxon>Betaproteobacteria</taxon>
        <taxon>Burkholderiales</taxon>
        <taxon>Burkholderiaceae</taxon>
        <taxon>Paraburkholderia</taxon>
    </lineage>
</organism>
<feature type="region of interest" description="Disordered" evidence="5">
    <location>
        <begin position="328"/>
        <end position="369"/>
    </location>
</feature>
<dbReference type="InterPro" id="IPR020476">
    <property type="entry name" value="Nudix_hydrolase"/>
</dbReference>
<dbReference type="InterPro" id="IPR020084">
    <property type="entry name" value="NUDIX_hydrolase_CS"/>
</dbReference>
<protein>
    <recommendedName>
        <fullName evidence="4">RNA pyrophosphohydrolase</fullName>
        <ecNumber evidence="4">3.6.1.-</ecNumber>
    </recommendedName>
    <alternativeName>
        <fullName evidence="4">(Di)nucleoside polyphosphate hydrolase</fullName>
    </alternativeName>
</protein>
<name>A0ABU1M0F7_9BURK</name>
<evidence type="ECO:0000313" key="7">
    <source>
        <dbReference type="EMBL" id="MDR6412482.1"/>
    </source>
</evidence>
<comment type="similarity">
    <text evidence="4">Belongs to the Nudix hydrolase family. RppH subfamily.</text>
</comment>
<dbReference type="PRINTS" id="PR00502">
    <property type="entry name" value="NUDIXFAMILY"/>
</dbReference>
<evidence type="ECO:0000259" key="6">
    <source>
        <dbReference type="PROSITE" id="PS51462"/>
    </source>
</evidence>
<dbReference type="InterPro" id="IPR022927">
    <property type="entry name" value="RppH"/>
</dbReference>
<reference evidence="7 8" key="1">
    <citation type="submission" date="2023-07" db="EMBL/GenBank/DDBJ databases">
        <title>Sorghum-associated microbial communities from plants grown in Nebraska, USA.</title>
        <authorList>
            <person name="Schachtman D."/>
        </authorList>
    </citation>
    <scope>NUCLEOTIDE SEQUENCE [LARGE SCALE GENOMIC DNA]</scope>
    <source>
        <strain evidence="7 8">DS1316</strain>
    </source>
</reference>
<feature type="domain" description="Nudix hydrolase" evidence="6">
    <location>
        <begin position="132"/>
        <end position="275"/>
    </location>
</feature>
<dbReference type="PANTHER" id="PTHR43736">
    <property type="entry name" value="ADP-RIBOSE PYROPHOSPHATASE"/>
    <property type="match status" value="1"/>
</dbReference>
<accession>A0ABU1M0F7</accession>
<sequence length="369" mass="41877">MSLWLTISASAGASFRVPIKKREAFIQIIQKRRLRRDRPKGENGGKSTLIRRLAGTDSPDIGTRWPIPAQKPPRKAFTRGIRRGKTDRLPQTGPFAANRSILVRIGAAGPLSVYNQSNFKGFEGGCMLDREGFRPNVGIILLNAHNEVFWGKRLREHSWQFPQGGIKYGETPVQAMYRELHEETGLLPEHVKVIGRTRDWLRYEVPDKFIKREVRGHYRGQKQIWFLLRMVGRDCDICLRATDHPEFDAWRWNEYWVPLDCVIEFKRDVYQLALTELSRFMRRAAPRAEKPGGHHGARYPRIASSMESPPDSTVMTVTTVSIETSIRTAAESDCGSGARSADEVGAAPEREDESAHETAGSLFRPGVRN</sequence>
<evidence type="ECO:0000256" key="4">
    <source>
        <dbReference type="HAMAP-Rule" id="MF_00298"/>
    </source>
</evidence>
<dbReference type="Pfam" id="PF00293">
    <property type="entry name" value="NUDIX"/>
    <property type="match status" value="1"/>
</dbReference>
<comment type="cofactor">
    <cofactor evidence="4">
        <name>a divalent metal cation</name>
        <dbReference type="ChEBI" id="CHEBI:60240"/>
    </cofactor>
</comment>